<dbReference type="FunFam" id="3.40.1280.10:FF:000010">
    <property type="entry name" value="probable methyltransferase TARBP1"/>
    <property type="match status" value="1"/>
</dbReference>
<keyword evidence="15" id="KW-1185">Reference proteome</keyword>
<evidence type="ECO:0000256" key="10">
    <source>
        <dbReference type="ARBA" id="ARBA00093636"/>
    </source>
</evidence>
<name>A0A2T7NYM8_POMCA</name>
<comment type="catalytic activity">
    <reaction evidence="7">
        <text>guanosine(18) in tRNA + S-adenosyl-L-methionine = 2'-O-methylguanosine(18) in tRNA + S-adenosyl-L-homocysteine + H(+)</text>
        <dbReference type="Rhea" id="RHEA:20077"/>
        <dbReference type="Rhea" id="RHEA-COMP:10190"/>
        <dbReference type="Rhea" id="RHEA-COMP:10192"/>
        <dbReference type="ChEBI" id="CHEBI:15378"/>
        <dbReference type="ChEBI" id="CHEBI:57856"/>
        <dbReference type="ChEBI" id="CHEBI:59789"/>
        <dbReference type="ChEBI" id="CHEBI:74269"/>
        <dbReference type="ChEBI" id="CHEBI:74445"/>
        <dbReference type="EC" id="2.1.1.34"/>
    </reaction>
    <physiologicalReaction direction="left-to-right" evidence="7">
        <dbReference type="Rhea" id="RHEA:20078"/>
    </physiologicalReaction>
</comment>
<comment type="function">
    <text evidence="8">S-adenosyl-L-methionine-dependent 2'-O-ribose methyltransferase that catalyzes the formation of 2'-O-methylguanosine at position 18 (Gm18) in a subset of tRNA. Selectively mediates Gm18 methylation of tRNAGln-TTG/CTG and tRNASer-TGA/GCT. Gm18 modification can enhance the stability of modified tRNAs.</text>
</comment>
<evidence type="ECO:0000256" key="3">
    <source>
        <dbReference type="ARBA" id="ARBA00022679"/>
    </source>
</evidence>
<evidence type="ECO:0000259" key="13">
    <source>
        <dbReference type="Pfam" id="PF25050"/>
    </source>
</evidence>
<proteinExistence type="inferred from homology"/>
<evidence type="ECO:0000313" key="15">
    <source>
        <dbReference type="Proteomes" id="UP000245119"/>
    </source>
</evidence>
<dbReference type="GO" id="GO:0030488">
    <property type="term" value="P:tRNA methylation"/>
    <property type="evidence" value="ECO:0007669"/>
    <property type="project" value="InterPro"/>
</dbReference>
<evidence type="ECO:0000256" key="1">
    <source>
        <dbReference type="ARBA" id="ARBA00007228"/>
    </source>
</evidence>
<evidence type="ECO:0000256" key="8">
    <source>
        <dbReference type="ARBA" id="ARBA00093361"/>
    </source>
</evidence>
<evidence type="ECO:0000256" key="2">
    <source>
        <dbReference type="ARBA" id="ARBA00022603"/>
    </source>
</evidence>
<evidence type="ECO:0000256" key="9">
    <source>
        <dbReference type="ARBA" id="ARBA00093594"/>
    </source>
</evidence>
<dbReference type="Gene3D" id="3.40.1280.10">
    <property type="match status" value="1"/>
</dbReference>
<dbReference type="InterPro" id="IPR029028">
    <property type="entry name" value="Alpha/beta_knot_MTases"/>
</dbReference>
<keyword evidence="5" id="KW-0694">RNA-binding</keyword>
<dbReference type="Proteomes" id="UP000245119">
    <property type="component" value="Linkage Group LG8"/>
</dbReference>
<gene>
    <name evidence="14" type="ORF">C0Q70_13939</name>
</gene>
<dbReference type="PANTHER" id="PTHR12029">
    <property type="entry name" value="RNA METHYLTRANSFERASE"/>
    <property type="match status" value="1"/>
</dbReference>
<organism evidence="14 15">
    <name type="scientific">Pomacea canaliculata</name>
    <name type="common">Golden apple snail</name>
    <dbReference type="NCBI Taxonomy" id="400727"/>
    <lineage>
        <taxon>Eukaryota</taxon>
        <taxon>Metazoa</taxon>
        <taxon>Spiralia</taxon>
        <taxon>Lophotrochozoa</taxon>
        <taxon>Mollusca</taxon>
        <taxon>Gastropoda</taxon>
        <taxon>Caenogastropoda</taxon>
        <taxon>Architaenioglossa</taxon>
        <taxon>Ampullarioidea</taxon>
        <taxon>Ampullariidae</taxon>
        <taxon>Pomacea</taxon>
    </lineage>
</organism>
<dbReference type="GO" id="GO:0141100">
    <property type="term" value="F:tRNA (guanine(18)-2'-O)-methyltransferase activity"/>
    <property type="evidence" value="ECO:0007669"/>
    <property type="project" value="UniProtKB-EC"/>
</dbReference>
<dbReference type="InterPro" id="IPR001537">
    <property type="entry name" value="SpoU_MeTrfase"/>
</dbReference>
<dbReference type="Pfam" id="PF25050">
    <property type="entry name" value="TARBP1"/>
    <property type="match status" value="1"/>
</dbReference>
<dbReference type="SUPFAM" id="SSF48371">
    <property type="entry name" value="ARM repeat"/>
    <property type="match status" value="1"/>
</dbReference>
<dbReference type="InterPro" id="IPR056921">
    <property type="entry name" value="TARBP1_dom"/>
</dbReference>
<evidence type="ECO:0000256" key="5">
    <source>
        <dbReference type="ARBA" id="ARBA00022884"/>
    </source>
</evidence>
<reference evidence="14 15" key="1">
    <citation type="submission" date="2018-04" db="EMBL/GenBank/DDBJ databases">
        <title>The genome of golden apple snail Pomacea canaliculata provides insight into stress tolerance and invasive adaptation.</title>
        <authorList>
            <person name="Liu C."/>
            <person name="Liu B."/>
            <person name="Ren Y."/>
            <person name="Zhang Y."/>
            <person name="Wang H."/>
            <person name="Li S."/>
            <person name="Jiang F."/>
            <person name="Yin L."/>
            <person name="Zhang G."/>
            <person name="Qian W."/>
            <person name="Fan W."/>
        </authorList>
    </citation>
    <scope>NUCLEOTIDE SEQUENCE [LARGE SCALE GENOMIC DNA]</scope>
    <source>
        <strain evidence="14">SZHN2017</strain>
        <tissue evidence="14">Muscle</tissue>
    </source>
</reference>
<dbReference type="GO" id="GO:0003723">
    <property type="term" value="F:RNA binding"/>
    <property type="evidence" value="ECO:0007669"/>
    <property type="project" value="UniProtKB-KW"/>
</dbReference>
<evidence type="ECO:0000313" key="14">
    <source>
        <dbReference type="EMBL" id="PVD26269.1"/>
    </source>
</evidence>
<keyword evidence="4" id="KW-0949">S-adenosyl-L-methionine</keyword>
<protein>
    <recommendedName>
        <fullName evidence="10">tRNA (guanosine(18)-2'-O)-methyltransferase TARBP1</fullName>
        <ecNumber evidence="9">2.1.1.34</ecNumber>
    </recommendedName>
    <alternativeName>
        <fullName evidence="11">TAR RNA-binding protein 1</fullName>
    </alternativeName>
</protein>
<evidence type="ECO:0000256" key="7">
    <source>
        <dbReference type="ARBA" id="ARBA00093266"/>
    </source>
</evidence>
<dbReference type="Pfam" id="PF00588">
    <property type="entry name" value="SpoU_methylase"/>
    <property type="match status" value="1"/>
</dbReference>
<dbReference type="STRING" id="400727.A0A2T7NYM8"/>
<dbReference type="InterPro" id="IPR045330">
    <property type="entry name" value="TRM3/TARBP1"/>
</dbReference>
<dbReference type="OrthoDB" id="241340at2759"/>
<dbReference type="EC" id="2.1.1.34" evidence="9"/>
<dbReference type="InterPro" id="IPR044748">
    <property type="entry name" value="Trm3/TARBP1_C"/>
</dbReference>
<comment type="caution">
    <text evidence="14">The sequence shown here is derived from an EMBL/GenBank/DDBJ whole genome shotgun (WGS) entry which is preliminary data.</text>
</comment>
<accession>A0A2T7NYM8</accession>
<keyword evidence="3" id="KW-0808">Transferase</keyword>
<sequence>MSQNRLHPATSLGTIIGLDIKCLIAHLKKTLTGVGHDFNYELFTRYSQGIEILLQLLQASLVTEHDIEEEKEVCDAIDALVSDICFPFLLSFYPSFDSRPDLNSAILVICDLVHVSLGRGSPDMLIKSLQLCLHSMSTFRKDNANQTFTGSASSGRDSGEHTLDIICALELLRSIIGIGSPENNQKKDLIENLADFFFPLSEETSCPHISSSNTFWFLIQSGLHSDDPALRKRSMYLLKRIIDTCEKSNKDFSVPPAVTSADIISSLPCFWWSKQYQKELSKVWEDFILLLETLDEKQTHVIKPILPRMQSVTDAATFKQGHVLLHTSWLVTLLTRAFVHESVYIVRWAAETVLHMDFTKVPMMQQGQKAFLTHQLLGFLQDLKLYTRQEGSHVGSCSGVGSGLKGFFASCCAALKTQQEQADFVQHILQTIVKDNWASVPLVFITQGLSCIPSSPVLTPQALLFIREVATVSLRTLEIYTRGAIECFLTKAVLRLIDKSKVSIEEFVETLAVMDRDENLKRGTHLWDSVVSWLLMLRSDTIVSGWTWVDVQSTLTSMADIYLKVSEEIMETVSVDTVQVTKIARLLVLLADCESRLKIQNVAEQKEGAAHEVLAQAADVIKGINIRAYMPTLRADRAICLLCSCTKDIGTDDKGSQIQKSLCMTVSDCWADMLLYIERRVLHSTFSDKNVDLELIVFYCEAVKTLGQLLPTTKGISGLTTLANSCTKFLSAIKTCSELVLEVEGDQIQFACKLALAKALEEIRSSTFWLKIEAFINMVLQPALLKLPNDTELGSYTAELLKSLFSLGVEKTGTVNLVMARLYRLWSEPGGTELALHMVPTIVDACMFGTVHKKPERLWLDVCMYIETLKEECSVNEIMSSCWKNDTFVRVMTANYLSKLRPDVAAHRQLAIAVLRELWEHYVNLAQKSTFRQFANSISHRQKHRLSLMFPVLDQFITEETCVEFWENAWQGLVLECHPSVRHNLEWMVMRLATRFPSLLPRLWNYFSQFSDKRNVSLCSLLNIITHLGPELRKDLQEAYYMQALPLALPWCMAHHFNTRLHGLACVLRLWEQCQAIQLLTVMQKFDLVQHCLKFTQENSNSSKVVLKLLDNYFYKTFHFRQDYSMETLFHTLPRLACISDEEWIGPELFQHWDSSWQMDSSTYILPLYNSSKKLSACPPGPWRMKAHAENDEDVCESTDGDVQKKIIPWRLMTPDSHVEQEYTCRKKGYKPGGLILVTSLINKVPNLGGLCRTSEIFGVSEFVIGNLSYLNDHVFQSLSVTAEKWIPITEVPPFRVSEYLEEKKRESYTLVGVEQTANSVCLTNFKFPKKTLLLLGKEREGIPPELLQQLDVCVEIPQQGIIRSLNVHVSGALLIWEYARQHMDMNQT</sequence>
<feature type="domain" description="tRNA/rRNA methyltransferase SpoU type" evidence="12">
    <location>
        <begin position="1235"/>
        <end position="1376"/>
    </location>
</feature>
<dbReference type="InterPro" id="IPR029026">
    <property type="entry name" value="tRNA_m1G_MTases_N"/>
</dbReference>
<evidence type="ECO:0000259" key="12">
    <source>
        <dbReference type="Pfam" id="PF00588"/>
    </source>
</evidence>
<comment type="similarity">
    <text evidence="1">Belongs to the class IV-like SAM-binding methyltransferase superfamily. RNA methyltransferase TrmH family.</text>
</comment>
<keyword evidence="2" id="KW-0489">Methyltransferase</keyword>
<dbReference type="PANTHER" id="PTHR12029:SF11">
    <property type="entry name" value="METHYLTRANSFERASE TARBP1-RELATED"/>
    <property type="match status" value="1"/>
</dbReference>
<dbReference type="CDD" id="cd18091">
    <property type="entry name" value="SpoU-like_TRM3-like"/>
    <property type="match status" value="1"/>
</dbReference>
<dbReference type="InterPro" id="IPR016024">
    <property type="entry name" value="ARM-type_fold"/>
</dbReference>
<dbReference type="EMBL" id="PZQS01000008">
    <property type="protein sequence ID" value="PVD26269.1"/>
    <property type="molecule type" value="Genomic_DNA"/>
</dbReference>
<feature type="domain" description="TARBP1" evidence="13">
    <location>
        <begin position="193"/>
        <end position="318"/>
    </location>
</feature>
<evidence type="ECO:0000256" key="11">
    <source>
        <dbReference type="ARBA" id="ARBA00093656"/>
    </source>
</evidence>
<keyword evidence="6" id="KW-0007">Acetylation</keyword>
<dbReference type="SUPFAM" id="SSF75217">
    <property type="entry name" value="alpha/beta knot"/>
    <property type="match status" value="1"/>
</dbReference>
<evidence type="ECO:0000256" key="4">
    <source>
        <dbReference type="ARBA" id="ARBA00022691"/>
    </source>
</evidence>
<evidence type="ECO:0000256" key="6">
    <source>
        <dbReference type="ARBA" id="ARBA00022990"/>
    </source>
</evidence>